<name>A0A255D712_9MYCO</name>
<organism evidence="1 2">
    <name type="scientific">Mycolicibacterium sphagni</name>
    <dbReference type="NCBI Taxonomy" id="1786"/>
    <lineage>
        <taxon>Bacteria</taxon>
        <taxon>Bacillati</taxon>
        <taxon>Actinomycetota</taxon>
        <taxon>Actinomycetes</taxon>
        <taxon>Mycobacteriales</taxon>
        <taxon>Mycobacteriaceae</taxon>
        <taxon>Mycolicibacterium</taxon>
    </lineage>
</organism>
<comment type="caution">
    <text evidence="1">The sequence shown here is derived from an EMBL/GenBank/DDBJ whole genome shotgun (WGS) entry which is preliminary data.</text>
</comment>
<evidence type="ECO:0000313" key="2">
    <source>
        <dbReference type="Proteomes" id="UP000216063"/>
    </source>
</evidence>
<keyword evidence="2" id="KW-1185">Reference proteome</keyword>
<sequence>MISGGCRILDGKGIDTGLSEALYRFGCQLRHRYHAGAALGQIDNEVGIGTPVPKVGRKHSEIDVAARTRSGML</sequence>
<dbReference type="Proteomes" id="UP000216063">
    <property type="component" value="Unassembled WGS sequence"/>
</dbReference>
<evidence type="ECO:0000313" key="1">
    <source>
        <dbReference type="EMBL" id="OYN74361.1"/>
    </source>
</evidence>
<dbReference type="AlphaFoldDB" id="A0A255D712"/>
<accession>A0A255D712</accession>
<dbReference type="EMBL" id="NOZR01000046">
    <property type="protein sequence ID" value="OYN74361.1"/>
    <property type="molecule type" value="Genomic_DNA"/>
</dbReference>
<proteinExistence type="predicted"/>
<protein>
    <submittedName>
        <fullName evidence="1">Uncharacterized protein</fullName>
    </submittedName>
</protein>
<reference evidence="1 2" key="1">
    <citation type="submission" date="2017-07" db="EMBL/GenBank/DDBJ databases">
        <title>The new phylogeny of genus Mycobacterium.</title>
        <authorList>
            <person name="Tortoli E."/>
            <person name="Trovato A."/>
            <person name="Cirillo D.M."/>
        </authorList>
    </citation>
    <scope>NUCLEOTIDE SEQUENCE [LARGE SCALE GENOMIC DNA]</scope>
    <source>
        <strain evidence="1 2">ATCC 33027</strain>
    </source>
</reference>
<gene>
    <name evidence="1" type="ORF">CG716_28910</name>
</gene>